<feature type="transmembrane region" description="Helical" evidence="2">
    <location>
        <begin position="28"/>
        <end position="50"/>
    </location>
</feature>
<gene>
    <name evidence="3" type="ORF">RclHR1_00050037</name>
</gene>
<sequence>MFVNSNSSNINLRYHFPMDDKYDPTTDIHNLFIFAVTGSILKIFVVTTLLSTSTIVTNSLLAIFTIPVFHTYYLFNENFGNSYLHSKRRLDRLLYELKNSVGFSDELTFDPSLDKSKGEFFCLSQTISETHISMISSSFKYTERERNDAIKGTQKVIRCYYSLGKKLKDRLDHFKKLGNKERTAQALVNEEIKKQLFDRDIEQTLFIAKKIYEFFNEIGEDKMQIKTYSAKEISKLNCDDIDYILVGLANWRKEKNQDQERKNQKKDQEIENQEEKGQGIVIEIGNNKVCPKICAT</sequence>
<keyword evidence="2" id="KW-0812">Transmembrane</keyword>
<dbReference type="Proteomes" id="UP000247702">
    <property type="component" value="Unassembled WGS sequence"/>
</dbReference>
<proteinExistence type="predicted"/>
<keyword evidence="2" id="KW-0472">Membrane</keyword>
<accession>A0A2Z6SDY9</accession>
<protein>
    <submittedName>
        <fullName evidence="3">Uncharacterized protein</fullName>
    </submittedName>
</protein>
<dbReference type="EMBL" id="BEXD01003870">
    <property type="protein sequence ID" value="GBC03129.1"/>
    <property type="molecule type" value="Genomic_DNA"/>
</dbReference>
<dbReference type="AlphaFoldDB" id="A0A2Z6SDY9"/>
<feature type="transmembrane region" description="Helical" evidence="2">
    <location>
        <begin position="55"/>
        <end position="75"/>
    </location>
</feature>
<keyword evidence="1" id="KW-0175">Coiled coil</keyword>
<reference evidence="3 4" key="1">
    <citation type="submission" date="2017-11" db="EMBL/GenBank/DDBJ databases">
        <title>The genome of Rhizophagus clarus HR1 reveals common genetic basis of auxotrophy among arbuscular mycorrhizal fungi.</title>
        <authorList>
            <person name="Kobayashi Y."/>
        </authorList>
    </citation>
    <scope>NUCLEOTIDE SEQUENCE [LARGE SCALE GENOMIC DNA]</scope>
    <source>
        <strain evidence="3 4">HR1</strain>
    </source>
</reference>
<evidence type="ECO:0000313" key="4">
    <source>
        <dbReference type="Proteomes" id="UP000247702"/>
    </source>
</evidence>
<evidence type="ECO:0000256" key="2">
    <source>
        <dbReference type="SAM" id="Phobius"/>
    </source>
</evidence>
<organism evidence="3 4">
    <name type="scientific">Rhizophagus clarus</name>
    <dbReference type="NCBI Taxonomy" id="94130"/>
    <lineage>
        <taxon>Eukaryota</taxon>
        <taxon>Fungi</taxon>
        <taxon>Fungi incertae sedis</taxon>
        <taxon>Mucoromycota</taxon>
        <taxon>Glomeromycotina</taxon>
        <taxon>Glomeromycetes</taxon>
        <taxon>Glomerales</taxon>
        <taxon>Glomeraceae</taxon>
        <taxon>Rhizophagus</taxon>
    </lineage>
</organism>
<feature type="coiled-coil region" evidence="1">
    <location>
        <begin position="248"/>
        <end position="276"/>
    </location>
</feature>
<evidence type="ECO:0000256" key="1">
    <source>
        <dbReference type="SAM" id="Coils"/>
    </source>
</evidence>
<keyword evidence="2" id="KW-1133">Transmembrane helix</keyword>
<comment type="caution">
    <text evidence="3">The sequence shown here is derived from an EMBL/GenBank/DDBJ whole genome shotgun (WGS) entry which is preliminary data.</text>
</comment>
<keyword evidence="4" id="KW-1185">Reference proteome</keyword>
<evidence type="ECO:0000313" key="3">
    <source>
        <dbReference type="EMBL" id="GBC03129.1"/>
    </source>
</evidence>
<name>A0A2Z6SDY9_9GLOM</name>